<comment type="caution">
    <text evidence="1">The sequence shown here is derived from an EMBL/GenBank/DDBJ whole genome shotgun (WGS) entry which is preliminary data.</text>
</comment>
<name>A0ACC3C7P6_PYRYE</name>
<organism evidence="1 2">
    <name type="scientific">Pyropia yezoensis</name>
    <name type="common">Susabi-nori</name>
    <name type="synonym">Porphyra yezoensis</name>
    <dbReference type="NCBI Taxonomy" id="2788"/>
    <lineage>
        <taxon>Eukaryota</taxon>
        <taxon>Rhodophyta</taxon>
        <taxon>Bangiophyceae</taxon>
        <taxon>Bangiales</taxon>
        <taxon>Bangiaceae</taxon>
        <taxon>Pyropia</taxon>
    </lineage>
</organism>
<gene>
    <name evidence="1" type="ORF">I4F81_008679</name>
</gene>
<evidence type="ECO:0000313" key="1">
    <source>
        <dbReference type="EMBL" id="KAK1866159.1"/>
    </source>
</evidence>
<accession>A0ACC3C7P6</accession>
<reference evidence="1" key="1">
    <citation type="submission" date="2019-11" db="EMBL/GenBank/DDBJ databases">
        <title>Nori genome reveals adaptations in red seaweeds to the harsh intertidal environment.</title>
        <authorList>
            <person name="Wang D."/>
            <person name="Mao Y."/>
        </authorList>
    </citation>
    <scope>NUCLEOTIDE SEQUENCE</scope>
    <source>
        <tissue evidence="1">Gametophyte</tissue>
    </source>
</reference>
<keyword evidence="2" id="KW-1185">Reference proteome</keyword>
<dbReference type="EMBL" id="CM020619">
    <property type="protein sequence ID" value="KAK1866159.1"/>
    <property type="molecule type" value="Genomic_DNA"/>
</dbReference>
<protein>
    <submittedName>
        <fullName evidence="1">Uncharacterized protein</fullName>
    </submittedName>
</protein>
<sequence length="489" mass="46593">MATPQAASPGPVRSAASSLPPASTAADTTVPPSPLDTLGSRHVVITGATGLIGRQLVAALAATPATVTVLARSPGAARASFPAATHPRVAVVAYDAATATAPAASVARAVSAAAARGGGGGGGGGGGAGPPGDWRAAVAAADVVLNFAGEPIDGGRWTAARKATLTAGRVGGTAAVGAVLAAAAAADARRDVAAAGGGATAAPPPRRERVLVSASAVGYYGAVEGDVGLTEASPPGRDFLAGLAAAWEAAALSVAGAPTAPNNSSGGGGPPAAETAAQTSARRRAARTRAVGGGDDDDDGGGGGGGGGVGVRVVVLRLGVVLSADGGALAKMLPVFQRYAGGAPGGGGCWFSWVSLADVVAVTLTAAAGTPPGASSAAAGSGAAGGPCRWSGVYNVVAPGVVTLASFCAALGAALGRPVWMPVPGGVMRALMGEAAMLVLAGQKVLPSRLSRRGYVWREGELGGGAMRKGDEGRKAAEEEGGAGGWRGV</sequence>
<evidence type="ECO:0000313" key="2">
    <source>
        <dbReference type="Proteomes" id="UP000798662"/>
    </source>
</evidence>
<proteinExistence type="predicted"/>
<dbReference type="Proteomes" id="UP000798662">
    <property type="component" value="Chromosome 2"/>
</dbReference>